<comment type="pathway">
    <text evidence="2 5">Protein modification; protein ubiquitination.</text>
</comment>
<comment type="similarity">
    <text evidence="5">Belongs to the Deltex family.</text>
</comment>
<dbReference type="EMBL" id="JAEAOA010000165">
    <property type="protein sequence ID" value="KAK3602295.1"/>
    <property type="molecule type" value="Genomic_DNA"/>
</dbReference>
<dbReference type="CDD" id="cd09633">
    <property type="entry name" value="Deltex_C"/>
    <property type="match status" value="1"/>
</dbReference>
<keyword evidence="8" id="KW-1185">Reference proteome</keyword>
<feature type="non-terminal residue" evidence="7">
    <location>
        <position position="1"/>
    </location>
</feature>
<evidence type="ECO:0000256" key="2">
    <source>
        <dbReference type="ARBA" id="ARBA00004906"/>
    </source>
</evidence>
<dbReference type="GO" id="GO:0008270">
    <property type="term" value="F:zinc ion binding"/>
    <property type="evidence" value="ECO:0007669"/>
    <property type="project" value="UniProtKB-KW"/>
</dbReference>
<evidence type="ECO:0000313" key="8">
    <source>
        <dbReference type="Proteomes" id="UP001195483"/>
    </source>
</evidence>
<evidence type="ECO:0000256" key="1">
    <source>
        <dbReference type="ARBA" id="ARBA00000900"/>
    </source>
</evidence>
<reference evidence="7" key="2">
    <citation type="journal article" date="2021" name="Genome Biol. Evol.">
        <title>Developing a high-quality reference genome for a parasitic bivalve with doubly uniparental inheritance (Bivalvia: Unionida).</title>
        <authorList>
            <person name="Smith C.H."/>
        </authorList>
    </citation>
    <scope>NUCLEOTIDE SEQUENCE</scope>
    <source>
        <strain evidence="7">CHS0354</strain>
        <tissue evidence="7">Mantle</tissue>
    </source>
</reference>
<keyword evidence="3 5" id="KW-0808">Transferase</keyword>
<reference evidence="7" key="1">
    <citation type="journal article" date="2021" name="Genome Biol. Evol.">
        <title>A High-Quality Reference Genome for a Parasitic Bivalve with Doubly Uniparental Inheritance (Bivalvia: Unionida).</title>
        <authorList>
            <person name="Smith C.H."/>
        </authorList>
    </citation>
    <scope>NUCLEOTIDE SEQUENCE</scope>
    <source>
        <strain evidence="7">CHS0354</strain>
    </source>
</reference>
<reference evidence="7" key="3">
    <citation type="submission" date="2023-05" db="EMBL/GenBank/DDBJ databases">
        <authorList>
            <person name="Smith C.H."/>
        </authorList>
    </citation>
    <scope>NUCLEOTIDE SEQUENCE</scope>
    <source>
        <strain evidence="7">CHS0354</strain>
        <tissue evidence="7">Mantle</tissue>
    </source>
</reference>
<evidence type="ECO:0000256" key="3">
    <source>
        <dbReference type="ARBA" id="ARBA00022679"/>
    </source>
</evidence>
<organism evidence="7 8">
    <name type="scientific">Potamilus streckersoni</name>
    <dbReference type="NCBI Taxonomy" id="2493646"/>
    <lineage>
        <taxon>Eukaryota</taxon>
        <taxon>Metazoa</taxon>
        <taxon>Spiralia</taxon>
        <taxon>Lophotrochozoa</taxon>
        <taxon>Mollusca</taxon>
        <taxon>Bivalvia</taxon>
        <taxon>Autobranchia</taxon>
        <taxon>Heteroconchia</taxon>
        <taxon>Palaeoheterodonta</taxon>
        <taxon>Unionida</taxon>
        <taxon>Unionoidea</taxon>
        <taxon>Unionidae</taxon>
        <taxon>Ambleminae</taxon>
        <taxon>Lampsilini</taxon>
        <taxon>Potamilus</taxon>
    </lineage>
</organism>
<dbReference type="GO" id="GO:0061630">
    <property type="term" value="F:ubiquitin protein ligase activity"/>
    <property type="evidence" value="ECO:0007669"/>
    <property type="project" value="UniProtKB-UniRule"/>
</dbReference>
<sequence>MDVRVENNLSLPGNEGYGTIVITYTFQSGIQAENHPNPKKLYSGTKRIAYLPDNDKGQKVLRLLKVAFERGLLFTVGISQTTGVENCIVWNGVLHKTNRHGGPLMFGYPDPDYLDKVLGQLAAKGVTEA</sequence>
<dbReference type="GO" id="GO:0016567">
    <property type="term" value="P:protein ubiquitination"/>
    <property type="evidence" value="ECO:0007669"/>
    <property type="project" value="UniProtKB-UniRule"/>
</dbReference>
<dbReference type="GO" id="GO:0007219">
    <property type="term" value="P:Notch signaling pathway"/>
    <property type="evidence" value="ECO:0007669"/>
    <property type="project" value="InterPro"/>
</dbReference>
<keyword evidence="5" id="KW-0862">Zinc</keyword>
<protein>
    <recommendedName>
        <fullName evidence="5">E3 ubiquitin-protein ligase</fullName>
        <ecNumber evidence="5">2.3.2.27</ecNumber>
    </recommendedName>
</protein>
<evidence type="ECO:0000256" key="5">
    <source>
        <dbReference type="RuleBase" id="RU367105"/>
    </source>
</evidence>
<dbReference type="EC" id="2.3.2.27" evidence="5"/>
<dbReference type="InterPro" id="IPR039398">
    <property type="entry name" value="Deltex_fam"/>
</dbReference>
<dbReference type="Pfam" id="PF18102">
    <property type="entry name" value="DTC"/>
    <property type="match status" value="1"/>
</dbReference>
<gene>
    <name evidence="7" type="ORF">CHS0354_001731</name>
</gene>
<name>A0AAE0W6R7_9BIVA</name>
<keyword evidence="5" id="KW-0863">Zinc-finger</keyword>
<evidence type="ECO:0000259" key="6">
    <source>
        <dbReference type="Pfam" id="PF18102"/>
    </source>
</evidence>
<dbReference type="GO" id="GO:0005737">
    <property type="term" value="C:cytoplasm"/>
    <property type="evidence" value="ECO:0007669"/>
    <property type="project" value="UniProtKB-SubCell"/>
</dbReference>
<proteinExistence type="inferred from homology"/>
<dbReference type="InterPro" id="IPR039396">
    <property type="entry name" value="Deltex_C"/>
</dbReference>
<dbReference type="Gene3D" id="3.30.390.130">
    <property type="match status" value="1"/>
</dbReference>
<dbReference type="InterPro" id="IPR039399">
    <property type="entry name" value="Deltex_C_sf"/>
</dbReference>
<keyword evidence="5" id="KW-0963">Cytoplasm</keyword>
<comment type="catalytic activity">
    <reaction evidence="1 5">
        <text>S-ubiquitinyl-[E2 ubiquitin-conjugating enzyme]-L-cysteine + [acceptor protein]-L-lysine = [E2 ubiquitin-conjugating enzyme]-L-cysteine + N(6)-ubiquitinyl-[acceptor protein]-L-lysine.</text>
        <dbReference type="EC" id="2.3.2.27"/>
    </reaction>
</comment>
<dbReference type="AlphaFoldDB" id="A0AAE0W6R7"/>
<accession>A0AAE0W6R7</accession>
<feature type="domain" description="Deltex C-terminal" evidence="6">
    <location>
        <begin position="6"/>
        <end position="126"/>
    </location>
</feature>
<dbReference type="Proteomes" id="UP001195483">
    <property type="component" value="Unassembled WGS sequence"/>
</dbReference>
<evidence type="ECO:0000256" key="4">
    <source>
        <dbReference type="ARBA" id="ARBA00022723"/>
    </source>
</evidence>
<comment type="caution">
    <text evidence="7">The sequence shown here is derived from an EMBL/GenBank/DDBJ whole genome shotgun (WGS) entry which is preliminary data.</text>
</comment>
<comment type="subcellular location">
    <subcellularLocation>
        <location evidence="5">Cytoplasm</location>
    </subcellularLocation>
</comment>
<evidence type="ECO:0000313" key="7">
    <source>
        <dbReference type="EMBL" id="KAK3602295.1"/>
    </source>
</evidence>
<keyword evidence="4 5" id="KW-0479">Metal-binding</keyword>
<dbReference type="PANTHER" id="PTHR12622">
    <property type="entry name" value="DELTEX-RELATED"/>
    <property type="match status" value="1"/>
</dbReference>